<gene>
    <name evidence="1" type="ORF">SU10_060</name>
</gene>
<dbReference type="RefSeq" id="YP_009152911.1">
    <property type="nucleotide sequence ID" value="NC_027395.1"/>
</dbReference>
<reference evidence="1 2" key="1">
    <citation type="journal article" date="2014" name="PLoS ONE">
        <title>Genomic, Proteomic, Morphological, and Phylogenetic Analyses of vB_EcoP_SU10, a Podoviridae Phage with C3 Morphology.</title>
        <authorList>
            <person name="Mirzaei M.K."/>
            <person name="Eriksson H."/>
            <person name="Kasuga K."/>
            <person name="Haggard-Ljungquist E."/>
            <person name="Nilsson A.S."/>
        </authorList>
    </citation>
    <scope>NUCLEOTIDE SEQUENCE [LARGE SCALE GENOMIC DNA]</scope>
</reference>
<dbReference type="GeneID" id="24725262"/>
<keyword evidence="2" id="KW-1185">Reference proteome</keyword>
<evidence type="ECO:0000313" key="2">
    <source>
        <dbReference type="Proteomes" id="UP000031602"/>
    </source>
</evidence>
<sequence length="61" mass="7229">MEKKVCSFCNKEKTVANFKPNPVTGLTHVMCHSCRIYLETKHTINRLHYYHPTTFKFKVVK</sequence>
<evidence type="ECO:0000313" key="1">
    <source>
        <dbReference type="EMBL" id="AJA90910.1"/>
    </source>
</evidence>
<dbReference type="OrthoDB" id="23442at10239"/>
<dbReference type="KEGG" id="vg:24725262"/>
<name>A0A0B4SVH9_9CAUD</name>
<protein>
    <submittedName>
        <fullName evidence="1">Uncharacterized protein</fullName>
    </submittedName>
</protein>
<accession>A0A0B4SVH9</accession>
<proteinExistence type="predicted"/>
<organism evidence="1 2">
    <name type="scientific">Escherichia phage vB_EcoP_SU10</name>
    <dbReference type="NCBI Taxonomy" id="1519788"/>
    <lineage>
        <taxon>Viruses</taxon>
        <taxon>Duplodnaviria</taxon>
        <taxon>Heunggongvirae</taxon>
        <taxon>Uroviricota</taxon>
        <taxon>Caudoviricetes</taxon>
        <taxon>Mktvariviridae</taxon>
        <taxon>Gordonclarkvirinae</taxon>
        <taxon>Kuravirus</taxon>
        <taxon>Kuravirus CHD5UKE1</taxon>
        <taxon>Kuravirus SU10</taxon>
    </lineage>
</organism>
<dbReference type="EMBL" id="KM044272">
    <property type="protein sequence ID" value="AJA90910.1"/>
    <property type="molecule type" value="Genomic_DNA"/>
</dbReference>
<dbReference type="Proteomes" id="UP000031602">
    <property type="component" value="Segment"/>
</dbReference>